<sequence>MKKIRWWLDPQLGGEMFQGEFGISNDVSEETIEREARQEAFNCIEWGYEEVKEPVSFMEVLEAIDISERDILLTIKNDLYDIEMKNATLDTILVNLAIEYLDTGVANILLNSEWFIN</sequence>
<organism evidence="1 2">
    <name type="scientific">Anaerosalibacter massiliensis</name>
    <dbReference type="NCBI Taxonomy" id="1347392"/>
    <lineage>
        <taxon>Bacteria</taxon>
        <taxon>Bacillati</taxon>
        <taxon>Bacillota</taxon>
        <taxon>Tissierellia</taxon>
        <taxon>Tissierellales</taxon>
        <taxon>Sporanaerobacteraceae</taxon>
        <taxon>Anaerosalibacter</taxon>
    </lineage>
</organism>
<reference evidence="1" key="1">
    <citation type="submission" date="2022-07" db="EMBL/GenBank/DDBJ databases">
        <title>Enhanced cultured diversity of the mouse gut microbiota enables custom-made synthetic communities.</title>
        <authorList>
            <person name="Afrizal A."/>
        </authorList>
    </citation>
    <scope>NUCLEOTIDE SEQUENCE</scope>
    <source>
        <strain evidence="1">DSM 29482</strain>
    </source>
</reference>
<keyword evidence="2" id="KW-1185">Reference proteome</keyword>
<gene>
    <name evidence="1" type="ORF">NSA23_15575</name>
</gene>
<name>A0A9X2ML67_9FIRM</name>
<dbReference type="AlphaFoldDB" id="A0A9X2ML67"/>
<protein>
    <submittedName>
        <fullName evidence="1">Uncharacterized protein</fullName>
    </submittedName>
</protein>
<evidence type="ECO:0000313" key="1">
    <source>
        <dbReference type="EMBL" id="MCR2045521.1"/>
    </source>
</evidence>
<accession>A0A9X2ML67</accession>
<dbReference type="Proteomes" id="UP001142078">
    <property type="component" value="Unassembled WGS sequence"/>
</dbReference>
<evidence type="ECO:0000313" key="2">
    <source>
        <dbReference type="Proteomes" id="UP001142078"/>
    </source>
</evidence>
<dbReference type="RefSeq" id="WP_257490752.1">
    <property type="nucleotide sequence ID" value="NZ_JANJZL010000019.1"/>
</dbReference>
<proteinExistence type="predicted"/>
<comment type="caution">
    <text evidence="1">The sequence shown here is derived from an EMBL/GenBank/DDBJ whole genome shotgun (WGS) entry which is preliminary data.</text>
</comment>
<dbReference type="EMBL" id="JANJZL010000019">
    <property type="protein sequence ID" value="MCR2045521.1"/>
    <property type="molecule type" value="Genomic_DNA"/>
</dbReference>